<sequence length="271" mass="30039">MIPCAKSSPTLYFSLVVLIATLLWGHRWSAVCAAAATASKMVASVSQTSAMASTEPSVLATENDAAIVGSDKRLIKLMPSDDDLIPEGSKKFVDDFLNSDKFAKQGFKKSHSSKDNDGYAKHDTFHAKDGDSFEYAQNFEFDEKDGDKHGDGSHESSTFDDDDTASSVPKFSQRYFDKKSDHPSKSYHYQGANADHIAGMLMRPDYEETIGSASRRSKRKKELHPSATEYDNYEYADVEEPDDRAPADFEADEGDPEYGALYADADAYDYY</sequence>
<comment type="caution">
    <text evidence="3">The sequence shown here is derived from an EMBL/GenBank/DDBJ whole genome shotgun (WGS) entry which is preliminary data.</text>
</comment>
<feature type="compositionally biased region" description="Basic and acidic residues" evidence="1">
    <location>
        <begin position="145"/>
        <end position="154"/>
    </location>
</feature>
<name>A0AAN9TNS8_9HEMI</name>
<evidence type="ECO:0000256" key="1">
    <source>
        <dbReference type="SAM" id="MobiDB-lite"/>
    </source>
</evidence>
<dbReference type="AlphaFoldDB" id="A0AAN9TNS8"/>
<evidence type="ECO:0000256" key="2">
    <source>
        <dbReference type="SAM" id="SignalP"/>
    </source>
</evidence>
<dbReference type="Proteomes" id="UP001367676">
    <property type="component" value="Unassembled WGS sequence"/>
</dbReference>
<proteinExistence type="predicted"/>
<organism evidence="3 4">
    <name type="scientific">Parthenolecanium corni</name>
    <dbReference type="NCBI Taxonomy" id="536013"/>
    <lineage>
        <taxon>Eukaryota</taxon>
        <taxon>Metazoa</taxon>
        <taxon>Ecdysozoa</taxon>
        <taxon>Arthropoda</taxon>
        <taxon>Hexapoda</taxon>
        <taxon>Insecta</taxon>
        <taxon>Pterygota</taxon>
        <taxon>Neoptera</taxon>
        <taxon>Paraneoptera</taxon>
        <taxon>Hemiptera</taxon>
        <taxon>Sternorrhyncha</taxon>
        <taxon>Coccoidea</taxon>
        <taxon>Coccidae</taxon>
        <taxon>Parthenolecanium</taxon>
    </lineage>
</organism>
<protein>
    <submittedName>
        <fullName evidence="3">Uncharacterized protein</fullName>
    </submittedName>
</protein>
<accession>A0AAN9TNS8</accession>
<feature type="region of interest" description="Disordered" evidence="1">
    <location>
        <begin position="142"/>
        <end position="166"/>
    </location>
</feature>
<feature type="signal peptide" evidence="2">
    <location>
        <begin position="1"/>
        <end position="25"/>
    </location>
</feature>
<keyword evidence="2" id="KW-0732">Signal</keyword>
<reference evidence="3 4" key="1">
    <citation type="submission" date="2024-03" db="EMBL/GenBank/DDBJ databases">
        <title>Adaptation during the transition from Ophiocordyceps entomopathogen to insect associate is accompanied by gene loss and intensified selection.</title>
        <authorList>
            <person name="Ward C.M."/>
            <person name="Onetto C.A."/>
            <person name="Borneman A.R."/>
        </authorList>
    </citation>
    <scope>NUCLEOTIDE SEQUENCE [LARGE SCALE GENOMIC DNA]</scope>
    <source>
        <strain evidence="3">AWRI1</strain>
        <tissue evidence="3">Single Adult Female</tissue>
    </source>
</reference>
<evidence type="ECO:0000313" key="4">
    <source>
        <dbReference type="Proteomes" id="UP001367676"/>
    </source>
</evidence>
<dbReference type="EMBL" id="JBBCAQ010000034">
    <property type="protein sequence ID" value="KAK7580537.1"/>
    <property type="molecule type" value="Genomic_DNA"/>
</dbReference>
<feature type="compositionally biased region" description="Low complexity" evidence="1">
    <location>
        <begin position="262"/>
        <end position="271"/>
    </location>
</feature>
<keyword evidence="4" id="KW-1185">Reference proteome</keyword>
<gene>
    <name evidence="3" type="ORF">V9T40_001166</name>
</gene>
<feature type="compositionally biased region" description="Acidic residues" evidence="1">
    <location>
        <begin position="231"/>
        <end position="242"/>
    </location>
</feature>
<evidence type="ECO:0000313" key="3">
    <source>
        <dbReference type="EMBL" id="KAK7580537.1"/>
    </source>
</evidence>
<feature type="region of interest" description="Disordered" evidence="1">
    <location>
        <begin position="209"/>
        <end position="271"/>
    </location>
</feature>
<feature type="chain" id="PRO_5043026345" evidence="2">
    <location>
        <begin position="26"/>
        <end position="271"/>
    </location>
</feature>